<dbReference type="Gene3D" id="3.20.20.410">
    <property type="entry name" value="Protein of unknown function UPF0759"/>
    <property type="match status" value="1"/>
</dbReference>
<dbReference type="Pfam" id="PF01904">
    <property type="entry name" value="DUF72"/>
    <property type="match status" value="1"/>
</dbReference>
<dbReference type="SUPFAM" id="SSF117396">
    <property type="entry name" value="TM1631-like"/>
    <property type="match status" value="1"/>
</dbReference>
<dbReference type="InterPro" id="IPR002763">
    <property type="entry name" value="DUF72"/>
</dbReference>
<accession>A0ABW4RSB1</accession>
<name>A0ABW4RSB1_9ACTN</name>
<dbReference type="EMBL" id="JBHUFZ010000002">
    <property type="protein sequence ID" value="MFD1888735.1"/>
    <property type="molecule type" value="Genomic_DNA"/>
</dbReference>
<proteinExistence type="predicted"/>
<gene>
    <name evidence="1" type="ORF">ACFSCS_00845</name>
</gene>
<comment type="caution">
    <text evidence="1">The sequence shown here is derived from an EMBL/GenBank/DDBJ whole genome shotgun (WGS) entry which is preliminary data.</text>
</comment>
<dbReference type="PANTHER" id="PTHR30348">
    <property type="entry name" value="UNCHARACTERIZED PROTEIN YECE"/>
    <property type="match status" value="1"/>
</dbReference>
<organism evidence="1 2">
    <name type="scientific">Luteococcus peritonei</name>
    <dbReference type="NCBI Taxonomy" id="88874"/>
    <lineage>
        <taxon>Bacteria</taxon>
        <taxon>Bacillati</taxon>
        <taxon>Actinomycetota</taxon>
        <taxon>Actinomycetes</taxon>
        <taxon>Propionibacteriales</taxon>
        <taxon>Propionibacteriaceae</taxon>
        <taxon>Luteococcus</taxon>
    </lineage>
</organism>
<dbReference type="InterPro" id="IPR036520">
    <property type="entry name" value="UPF0759_sf"/>
</dbReference>
<evidence type="ECO:0000313" key="2">
    <source>
        <dbReference type="Proteomes" id="UP001597326"/>
    </source>
</evidence>
<protein>
    <submittedName>
        <fullName evidence="1">DUF72 domain-containing protein</fullName>
    </submittedName>
</protein>
<reference evidence="2" key="1">
    <citation type="journal article" date="2019" name="Int. J. Syst. Evol. Microbiol.">
        <title>The Global Catalogue of Microorganisms (GCM) 10K type strain sequencing project: providing services to taxonomists for standard genome sequencing and annotation.</title>
        <authorList>
            <consortium name="The Broad Institute Genomics Platform"/>
            <consortium name="The Broad Institute Genome Sequencing Center for Infectious Disease"/>
            <person name="Wu L."/>
            <person name="Ma J."/>
        </authorList>
    </citation>
    <scope>NUCLEOTIDE SEQUENCE [LARGE SCALE GENOMIC DNA]</scope>
    <source>
        <strain evidence="2">CAIM 431</strain>
    </source>
</reference>
<keyword evidence="2" id="KW-1185">Reference proteome</keyword>
<dbReference type="Proteomes" id="UP001597326">
    <property type="component" value="Unassembled WGS sequence"/>
</dbReference>
<sequence length="249" mass="28908">MPEPVLPARVGTSGWNYDDWSPEVYPPGLPKAKRRDVYASQFDTVELNASFYRWPAATTFQLWREALPEGFRMTVKAPKNLTHTGRLANLDAWHESFERDWAALGDRAGLFLVQLAPTHQVDLPLLDRFLAGPPAGMRVAVEFRHESWHTEDTQRVLREHRAAYVVMSVPRFPCHLWATTDLVYLRFHGPDAKKMYVGEYGDEAMHWWAERGREWQEQGRQVWAYFNNDYEANGVRDARRLRSLLHGNG</sequence>
<dbReference type="RefSeq" id="WP_343871818.1">
    <property type="nucleotide sequence ID" value="NZ_BAAAIX010000002.1"/>
</dbReference>
<dbReference type="PANTHER" id="PTHR30348:SF4">
    <property type="entry name" value="DUF72 DOMAIN-CONTAINING PROTEIN"/>
    <property type="match status" value="1"/>
</dbReference>
<evidence type="ECO:0000313" key="1">
    <source>
        <dbReference type="EMBL" id="MFD1888735.1"/>
    </source>
</evidence>